<dbReference type="EMBL" id="CP022132">
    <property type="protein sequence ID" value="ASG67168.1"/>
    <property type="molecule type" value="Genomic_DNA"/>
</dbReference>
<dbReference type="InterPro" id="IPR017871">
    <property type="entry name" value="ABC_transporter-like_CS"/>
</dbReference>
<name>A0ABM6LX26_9GAMM</name>
<dbReference type="RefSeq" id="WP_088771724.1">
    <property type="nucleotide sequence ID" value="NZ_AP023082.1"/>
</dbReference>
<gene>
    <name evidence="4" type="ORF">CDV26_01110</name>
</gene>
<keyword evidence="1" id="KW-0547">Nucleotide-binding</keyword>
<proteinExistence type="predicted"/>
<dbReference type="InterPro" id="IPR003439">
    <property type="entry name" value="ABC_transporter-like_ATP-bd"/>
</dbReference>
<evidence type="ECO:0000256" key="2">
    <source>
        <dbReference type="ARBA" id="ARBA00022840"/>
    </source>
</evidence>
<dbReference type="Proteomes" id="UP000249910">
    <property type="component" value="Chromosome"/>
</dbReference>
<dbReference type="SMART" id="SM00382">
    <property type="entry name" value="AAA"/>
    <property type="match status" value="1"/>
</dbReference>
<feature type="domain" description="ABC transporter" evidence="3">
    <location>
        <begin position="1"/>
        <end position="225"/>
    </location>
</feature>
<dbReference type="PANTHER" id="PTHR43514">
    <property type="entry name" value="ABC TRANSPORTER I FAMILY MEMBER 10"/>
    <property type="match status" value="1"/>
</dbReference>
<organism evidence="4 5">
    <name type="scientific">Francisella halioticida</name>
    <dbReference type="NCBI Taxonomy" id="549298"/>
    <lineage>
        <taxon>Bacteria</taxon>
        <taxon>Pseudomonadati</taxon>
        <taxon>Pseudomonadota</taxon>
        <taxon>Gammaproteobacteria</taxon>
        <taxon>Thiotrichales</taxon>
        <taxon>Francisellaceae</taxon>
        <taxon>Francisella</taxon>
    </lineage>
</organism>
<keyword evidence="5" id="KW-1185">Reference proteome</keyword>
<dbReference type="PROSITE" id="PS00211">
    <property type="entry name" value="ABC_TRANSPORTER_1"/>
    <property type="match status" value="1"/>
</dbReference>
<sequence length="225" mass="25498">MLTFNISDNISKNFSIDIQLDIYDSEVVTFFGASGSGKSSILKRIAGVEIAKNSGINVNNKIWQDQDYFLPLIKRSLGYVAQKALLFPHMTVEKNLQYNKVSNSINSMEELINLFEISDLLKSYPSQLSGGQLQKVAIAQTLSTKPEVLILDESFSGIDFESKIKLMKKLKDYLKRSQIITLLSTHDFLEISTFTDKVVIIDNGNIRKTYKSKGFIKEYYKSINL</sequence>
<evidence type="ECO:0000256" key="1">
    <source>
        <dbReference type="ARBA" id="ARBA00022741"/>
    </source>
</evidence>
<evidence type="ECO:0000259" key="3">
    <source>
        <dbReference type="PROSITE" id="PS50893"/>
    </source>
</evidence>
<keyword evidence="2" id="KW-0067">ATP-binding</keyword>
<dbReference type="PANTHER" id="PTHR43514:SF4">
    <property type="entry name" value="ABC TRANSPORTER I FAMILY MEMBER 10"/>
    <property type="match status" value="1"/>
</dbReference>
<dbReference type="InterPro" id="IPR050334">
    <property type="entry name" value="Molybdenum_import_ModC"/>
</dbReference>
<dbReference type="InterPro" id="IPR003593">
    <property type="entry name" value="AAA+_ATPase"/>
</dbReference>
<evidence type="ECO:0000313" key="5">
    <source>
        <dbReference type="Proteomes" id="UP000249910"/>
    </source>
</evidence>
<dbReference type="InterPro" id="IPR027417">
    <property type="entry name" value="P-loop_NTPase"/>
</dbReference>
<protein>
    <recommendedName>
        <fullName evidence="3">ABC transporter domain-containing protein</fullName>
    </recommendedName>
</protein>
<dbReference type="SUPFAM" id="SSF52540">
    <property type="entry name" value="P-loop containing nucleoside triphosphate hydrolases"/>
    <property type="match status" value="1"/>
</dbReference>
<reference evidence="4 5" key="1">
    <citation type="submission" date="2017-06" db="EMBL/GenBank/DDBJ databases">
        <title>Complete genome of Francisella halioticida.</title>
        <authorList>
            <person name="Sjodin A."/>
        </authorList>
    </citation>
    <scope>NUCLEOTIDE SEQUENCE [LARGE SCALE GENOMIC DNA]</scope>
    <source>
        <strain evidence="4 5">DSM 23729</strain>
    </source>
</reference>
<dbReference type="PROSITE" id="PS50893">
    <property type="entry name" value="ABC_TRANSPORTER_2"/>
    <property type="match status" value="1"/>
</dbReference>
<accession>A0ABM6LX26</accession>
<dbReference type="Pfam" id="PF00005">
    <property type="entry name" value="ABC_tran"/>
    <property type="match status" value="1"/>
</dbReference>
<evidence type="ECO:0000313" key="4">
    <source>
        <dbReference type="EMBL" id="ASG67168.1"/>
    </source>
</evidence>
<dbReference type="Gene3D" id="3.40.50.300">
    <property type="entry name" value="P-loop containing nucleotide triphosphate hydrolases"/>
    <property type="match status" value="1"/>
</dbReference>